<dbReference type="InterPro" id="IPR009057">
    <property type="entry name" value="Homeodomain-like_sf"/>
</dbReference>
<dbReference type="Pfam" id="PF00440">
    <property type="entry name" value="TetR_N"/>
    <property type="match status" value="1"/>
</dbReference>
<keyword evidence="3" id="KW-0804">Transcription</keyword>
<dbReference type="PANTHER" id="PTHR30055:SF234">
    <property type="entry name" value="HTH-TYPE TRANSCRIPTIONAL REGULATOR BETI"/>
    <property type="match status" value="1"/>
</dbReference>
<dbReference type="Gene3D" id="1.10.10.60">
    <property type="entry name" value="Homeodomain-like"/>
    <property type="match status" value="1"/>
</dbReference>
<accession>A0ABW2K873</accession>
<dbReference type="Gene3D" id="1.10.357.10">
    <property type="entry name" value="Tetracycline Repressor, domain 2"/>
    <property type="match status" value="1"/>
</dbReference>
<dbReference type="RefSeq" id="WP_379867947.1">
    <property type="nucleotide sequence ID" value="NZ_JBHTBH010000001.1"/>
</dbReference>
<feature type="DNA-binding region" description="H-T-H motif" evidence="4">
    <location>
        <begin position="42"/>
        <end position="61"/>
    </location>
</feature>
<dbReference type="InterPro" id="IPR001647">
    <property type="entry name" value="HTH_TetR"/>
</dbReference>
<protein>
    <submittedName>
        <fullName evidence="7">TetR/AcrR family transcriptional regulator</fullName>
    </submittedName>
</protein>
<evidence type="ECO:0000256" key="2">
    <source>
        <dbReference type="ARBA" id="ARBA00023125"/>
    </source>
</evidence>
<proteinExistence type="predicted"/>
<dbReference type="SUPFAM" id="SSF46689">
    <property type="entry name" value="Homeodomain-like"/>
    <property type="match status" value="1"/>
</dbReference>
<dbReference type="PANTHER" id="PTHR30055">
    <property type="entry name" value="HTH-TYPE TRANSCRIPTIONAL REGULATOR RUTR"/>
    <property type="match status" value="1"/>
</dbReference>
<gene>
    <name evidence="7" type="ORF">ACFQRF_00290</name>
</gene>
<evidence type="ECO:0000259" key="6">
    <source>
        <dbReference type="PROSITE" id="PS50977"/>
    </source>
</evidence>
<sequence>MTDSTHRQPHGQQPPKRERTRKRILDAAEEAIRENSNLHALDMEEVAARAGIARSGLYRYFPTKEDMLKTLITQRSAELRFGAQPLADNEDLARYLQRSLSMLVQFWRDRRAIYLTGLDLSDIDRDFNRQWNQELVDNWTSALVGVYEREVAAGRVTAPLADPWSTAEFLTMAVVSRLQSLYRETDRPEREELVLQAMLEVVFRSFGLRPPVPAA</sequence>
<evidence type="ECO:0000256" key="5">
    <source>
        <dbReference type="SAM" id="MobiDB-lite"/>
    </source>
</evidence>
<evidence type="ECO:0000256" key="1">
    <source>
        <dbReference type="ARBA" id="ARBA00023015"/>
    </source>
</evidence>
<evidence type="ECO:0000313" key="8">
    <source>
        <dbReference type="Proteomes" id="UP001596540"/>
    </source>
</evidence>
<dbReference type="EMBL" id="JBHTBH010000001">
    <property type="protein sequence ID" value="MFC7326163.1"/>
    <property type="molecule type" value="Genomic_DNA"/>
</dbReference>
<feature type="region of interest" description="Disordered" evidence="5">
    <location>
        <begin position="1"/>
        <end position="21"/>
    </location>
</feature>
<dbReference type="SUPFAM" id="SSF48498">
    <property type="entry name" value="Tetracyclin repressor-like, C-terminal domain"/>
    <property type="match status" value="1"/>
</dbReference>
<keyword evidence="1" id="KW-0805">Transcription regulation</keyword>
<dbReference type="PROSITE" id="PS50977">
    <property type="entry name" value="HTH_TETR_2"/>
    <property type="match status" value="1"/>
</dbReference>
<dbReference type="Proteomes" id="UP001596540">
    <property type="component" value="Unassembled WGS sequence"/>
</dbReference>
<feature type="domain" description="HTH tetR-type" evidence="6">
    <location>
        <begin position="18"/>
        <end position="79"/>
    </location>
</feature>
<organism evidence="7 8">
    <name type="scientific">Marinactinospora rubrisoli</name>
    <dbReference type="NCBI Taxonomy" id="2715399"/>
    <lineage>
        <taxon>Bacteria</taxon>
        <taxon>Bacillati</taxon>
        <taxon>Actinomycetota</taxon>
        <taxon>Actinomycetes</taxon>
        <taxon>Streptosporangiales</taxon>
        <taxon>Nocardiopsidaceae</taxon>
        <taxon>Marinactinospora</taxon>
    </lineage>
</organism>
<keyword evidence="8" id="KW-1185">Reference proteome</keyword>
<evidence type="ECO:0000256" key="4">
    <source>
        <dbReference type="PROSITE-ProRule" id="PRU00335"/>
    </source>
</evidence>
<name>A0ABW2K873_9ACTN</name>
<evidence type="ECO:0000313" key="7">
    <source>
        <dbReference type="EMBL" id="MFC7326163.1"/>
    </source>
</evidence>
<evidence type="ECO:0000256" key="3">
    <source>
        <dbReference type="ARBA" id="ARBA00023163"/>
    </source>
</evidence>
<reference evidence="8" key="1">
    <citation type="journal article" date="2019" name="Int. J. Syst. Evol. Microbiol.">
        <title>The Global Catalogue of Microorganisms (GCM) 10K type strain sequencing project: providing services to taxonomists for standard genome sequencing and annotation.</title>
        <authorList>
            <consortium name="The Broad Institute Genomics Platform"/>
            <consortium name="The Broad Institute Genome Sequencing Center for Infectious Disease"/>
            <person name="Wu L."/>
            <person name="Ma J."/>
        </authorList>
    </citation>
    <scope>NUCLEOTIDE SEQUENCE [LARGE SCALE GENOMIC DNA]</scope>
    <source>
        <strain evidence="8">CGMCC 4.7382</strain>
    </source>
</reference>
<dbReference type="InterPro" id="IPR036271">
    <property type="entry name" value="Tet_transcr_reg_TetR-rel_C_sf"/>
</dbReference>
<dbReference type="InterPro" id="IPR050109">
    <property type="entry name" value="HTH-type_TetR-like_transc_reg"/>
</dbReference>
<keyword evidence="2 4" id="KW-0238">DNA-binding</keyword>
<comment type="caution">
    <text evidence="7">The sequence shown here is derived from an EMBL/GenBank/DDBJ whole genome shotgun (WGS) entry which is preliminary data.</text>
</comment>